<protein>
    <submittedName>
        <fullName evidence="1">Uncharacterized protein</fullName>
    </submittedName>
</protein>
<evidence type="ECO:0000313" key="1">
    <source>
        <dbReference type="EMBL" id="EGZ44469.1"/>
    </source>
</evidence>
<keyword evidence="2" id="KW-1185">Reference proteome</keyword>
<dbReference type="EMBL" id="AGAZ01000073">
    <property type="protein sequence ID" value="EGZ44469.1"/>
    <property type="molecule type" value="Genomic_DNA"/>
</dbReference>
<proteinExistence type="predicted"/>
<dbReference type="HOGENOM" id="CLU_3262408_0_0_4"/>
<dbReference type="Proteomes" id="UP000005336">
    <property type="component" value="Unassembled WGS sequence"/>
</dbReference>
<reference evidence="1 2" key="1">
    <citation type="submission" date="2011-06" db="EMBL/GenBank/DDBJ databases">
        <authorList>
            <person name="Muzny D."/>
            <person name="Qin X."/>
            <person name="Deng J."/>
            <person name="Jiang H."/>
            <person name="Liu Y."/>
            <person name="Qu J."/>
            <person name="Song X.-Z."/>
            <person name="Zhang L."/>
            <person name="Thornton R."/>
            <person name="Coyle M."/>
            <person name="Francisco L."/>
            <person name="Jackson L."/>
            <person name="Javaid M."/>
            <person name="Korchina V."/>
            <person name="Kovar C."/>
            <person name="Mata R."/>
            <person name="Mathew T."/>
            <person name="Ngo R."/>
            <person name="Nguyen L."/>
            <person name="Nguyen N."/>
            <person name="Okwuonu G."/>
            <person name="Ongeri F."/>
            <person name="Pham C."/>
            <person name="Simmons D."/>
            <person name="Wilczek-Boney K."/>
            <person name="Hale W."/>
            <person name="Jakkamsetti A."/>
            <person name="Pham P."/>
            <person name="Ruth R."/>
            <person name="San Lucas F."/>
            <person name="Warren J."/>
            <person name="Zhang J."/>
            <person name="Zhao Z."/>
            <person name="Zhou C."/>
            <person name="Zhu D."/>
            <person name="Lee S."/>
            <person name="Bess C."/>
            <person name="Blankenburg K."/>
            <person name="Forbes L."/>
            <person name="Fu Q."/>
            <person name="Gubbala S."/>
            <person name="Hirani K."/>
            <person name="Jayaseelan J.C."/>
            <person name="Lara F."/>
            <person name="Munidasa M."/>
            <person name="Palculict T."/>
            <person name="Patil S."/>
            <person name="Pu L.-L."/>
            <person name="Saada N."/>
            <person name="Tang L."/>
            <person name="Weissenberger G."/>
            <person name="Zhu Y."/>
            <person name="Hemphill L."/>
            <person name="Shang Y."/>
            <person name="Youmans B."/>
            <person name="Ayvaz T."/>
            <person name="Ross M."/>
            <person name="Santibanez J."/>
            <person name="Aqrawi P."/>
            <person name="Gross S."/>
            <person name="Joshi V."/>
            <person name="Fowler G."/>
            <person name="Nazareth L."/>
            <person name="Reid J."/>
            <person name="Worley K."/>
            <person name="Petrosino J."/>
            <person name="Highlander S."/>
            <person name="Gibbs R."/>
        </authorList>
    </citation>
    <scope>NUCLEOTIDE SEQUENCE [LARGE SCALE GENOMIC DNA]</scope>
    <source>
        <strain evidence="1 2">9715</strain>
    </source>
</reference>
<dbReference type="AlphaFoldDB" id="G4CSX2"/>
<name>G4CSX2_9NEIS</name>
<accession>G4CSX2</accession>
<organism evidence="1 2">
    <name type="scientific">Neisseria wadsworthii 9715</name>
    <dbReference type="NCBI Taxonomy" id="1030841"/>
    <lineage>
        <taxon>Bacteria</taxon>
        <taxon>Pseudomonadati</taxon>
        <taxon>Pseudomonadota</taxon>
        <taxon>Betaproteobacteria</taxon>
        <taxon>Neisseriales</taxon>
        <taxon>Neisseriaceae</taxon>
        <taxon>Neisseria</taxon>
    </lineage>
</organism>
<comment type="caution">
    <text evidence="1">The sequence shown here is derived from an EMBL/GenBank/DDBJ whole genome shotgun (WGS) entry which is preliminary data.</text>
</comment>
<evidence type="ECO:0000313" key="2">
    <source>
        <dbReference type="Proteomes" id="UP000005336"/>
    </source>
</evidence>
<sequence length="41" mass="4749">LSEKSFSDRHDVDPDMHQTLIYSQSTYIITIPSYSGLTRVF</sequence>
<feature type="non-terminal residue" evidence="1">
    <location>
        <position position="1"/>
    </location>
</feature>
<gene>
    <name evidence="1" type="ORF">HMPREF9370_2182</name>
</gene>